<dbReference type="AlphaFoldDB" id="A0AAV4N0E4"/>
<name>A0AAV4N0E4_9ARAC</name>
<proteinExistence type="predicted"/>
<keyword evidence="2" id="KW-1185">Reference proteome</keyword>
<dbReference type="Proteomes" id="UP001054837">
    <property type="component" value="Unassembled WGS sequence"/>
</dbReference>
<accession>A0AAV4N0E4</accession>
<evidence type="ECO:0000313" key="2">
    <source>
        <dbReference type="Proteomes" id="UP001054837"/>
    </source>
</evidence>
<reference evidence="1 2" key="1">
    <citation type="submission" date="2021-06" db="EMBL/GenBank/DDBJ databases">
        <title>Caerostris darwini draft genome.</title>
        <authorList>
            <person name="Kono N."/>
            <person name="Arakawa K."/>
        </authorList>
    </citation>
    <scope>NUCLEOTIDE SEQUENCE [LARGE SCALE GENOMIC DNA]</scope>
</reference>
<comment type="caution">
    <text evidence="1">The sequence shown here is derived from an EMBL/GenBank/DDBJ whole genome shotgun (WGS) entry which is preliminary data.</text>
</comment>
<protein>
    <submittedName>
        <fullName evidence="1">Uncharacterized protein</fullName>
    </submittedName>
</protein>
<sequence>MQFNTFGSRIDLCGLVETSTNTEDGAHLQISDELLISRLSISAQMERETSSSERSVVKGSLKANYFSESAEWKLNCHYLMLSAQLNYEARYQLFEFKYKLNTHL</sequence>
<evidence type="ECO:0000313" key="1">
    <source>
        <dbReference type="EMBL" id="GIX77948.1"/>
    </source>
</evidence>
<dbReference type="EMBL" id="BPLQ01001060">
    <property type="protein sequence ID" value="GIX77948.1"/>
    <property type="molecule type" value="Genomic_DNA"/>
</dbReference>
<organism evidence="1 2">
    <name type="scientific">Caerostris darwini</name>
    <dbReference type="NCBI Taxonomy" id="1538125"/>
    <lineage>
        <taxon>Eukaryota</taxon>
        <taxon>Metazoa</taxon>
        <taxon>Ecdysozoa</taxon>
        <taxon>Arthropoda</taxon>
        <taxon>Chelicerata</taxon>
        <taxon>Arachnida</taxon>
        <taxon>Araneae</taxon>
        <taxon>Araneomorphae</taxon>
        <taxon>Entelegynae</taxon>
        <taxon>Araneoidea</taxon>
        <taxon>Araneidae</taxon>
        <taxon>Caerostris</taxon>
    </lineage>
</organism>
<gene>
    <name evidence="1" type="ORF">CDAR_601491</name>
</gene>